<dbReference type="InterPro" id="IPR036388">
    <property type="entry name" value="WH-like_DNA-bd_sf"/>
</dbReference>
<evidence type="ECO:0000313" key="17">
    <source>
        <dbReference type="EMBL" id="KDA53634.1"/>
    </source>
</evidence>
<dbReference type="GO" id="GO:0005524">
    <property type="term" value="F:ATP binding"/>
    <property type="evidence" value="ECO:0007669"/>
    <property type="project" value="UniProtKB-UniRule"/>
</dbReference>
<evidence type="ECO:0000256" key="5">
    <source>
        <dbReference type="ARBA" id="ARBA00022692"/>
    </source>
</evidence>
<keyword evidence="9 15" id="KW-1133">Transmembrane helix</keyword>
<dbReference type="InterPro" id="IPR036390">
    <property type="entry name" value="WH_DNA-bd_sf"/>
</dbReference>
<dbReference type="Pfam" id="PF01580">
    <property type="entry name" value="FtsK_SpoIIIE"/>
    <property type="match status" value="1"/>
</dbReference>
<evidence type="ECO:0000256" key="3">
    <source>
        <dbReference type="ARBA" id="ARBA00022475"/>
    </source>
</evidence>
<evidence type="ECO:0000256" key="11">
    <source>
        <dbReference type="ARBA" id="ARBA00023136"/>
    </source>
</evidence>
<keyword evidence="3" id="KW-1003">Cell membrane</keyword>
<dbReference type="PANTHER" id="PTHR22683">
    <property type="entry name" value="SPORULATION PROTEIN RELATED"/>
    <property type="match status" value="1"/>
</dbReference>
<comment type="subcellular location">
    <subcellularLocation>
        <location evidence="1">Cell membrane</location>
        <topology evidence="1">Multi-pass membrane protein</topology>
    </subcellularLocation>
</comment>
<dbReference type="InterPro" id="IPR041027">
    <property type="entry name" value="FtsK_alpha"/>
</dbReference>
<keyword evidence="6 13" id="KW-0547">Nucleotide-binding</keyword>
<sequence length="781" mass="86062">MVGVRLSPSEMPRYVAGFLLVVLALLLFLALVSFHPLDPSWLSAGSDQIHNWVGRVGAWVGGVLVGLFGLFSLVFVWALGRVGWRWLSGETVEGARGAFVCLLATVVLGGGLLAGLWGPVPYRGGELKLGGELGVLVFRGLEASLGQVGAFVVCFFGALGGVIFGLRRAPLAVARTVRDSWHRKLSDSRARWQRLRQARQRRKLEKKLLRQHRARQPVVEPPFVWQPLEAGGFRFHRLASWPPPAERPPAPKRPAGPEVVTPAPVLPEVVVEEPEPVKQQAFDFIVETPPAALPDLNLLDPPPPHNPPNPAQLEAMRRMLEEKFLEFKVEGRVDGVTPGPVITTFEFQPAPGVKYAQVVRLEEDLALKLGVEAVRLERIPGKATVGVEVPNPERQTIVLREILESSRFINAPSPLTLALGKDIRGVPVVADLARMPHLLIGGFTGSGKSVGINAMIMSILFKATPETVRFVMIDPKMVELGMYEKLPHLLTPIVSDPRTAAKVLAWAVRTMRQRYQLLAHCRVRNLEQFNNLLARKEEREALEQERGEKLTPLPYVVIVIDELADLMMTCPREVEDSIAQLAQMARAVGIHLIVATQRPSVDVVTGIIKANFPCRIAYKVRARVDSRTILDADGAERLLGQGDMLYLPPGSARPVRLHGPLVREEEILRVIKHYSRLGKPAFDPSVLAEDEVNELAEDGVSDPMYEQAARLVVRSRKASASYIQRKLRLGYARAARLLDAMEQDGLVGPAQGSRGREVLVPPDYFGEPASTGEREDEDDGA</sequence>
<dbReference type="AlphaFoldDB" id="A0A062XW53"/>
<feature type="domain" description="FtsK" evidence="16">
    <location>
        <begin position="425"/>
        <end position="627"/>
    </location>
</feature>
<dbReference type="SUPFAM" id="SSF46785">
    <property type="entry name" value="Winged helix' DNA-binding domain"/>
    <property type="match status" value="1"/>
</dbReference>
<keyword evidence="12" id="KW-0131">Cell cycle</keyword>
<dbReference type="Pfam" id="PF13491">
    <property type="entry name" value="FtsK_4TM"/>
    <property type="match status" value="1"/>
</dbReference>
<dbReference type="GO" id="GO:0051301">
    <property type="term" value="P:cell division"/>
    <property type="evidence" value="ECO:0007669"/>
    <property type="project" value="UniProtKB-KW"/>
</dbReference>
<keyword evidence="7" id="KW-0159">Chromosome partition</keyword>
<evidence type="ECO:0000256" key="12">
    <source>
        <dbReference type="ARBA" id="ARBA00023306"/>
    </source>
</evidence>
<evidence type="ECO:0000256" key="9">
    <source>
        <dbReference type="ARBA" id="ARBA00022989"/>
    </source>
</evidence>
<dbReference type="Gene3D" id="3.30.980.40">
    <property type="match status" value="1"/>
</dbReference>
<dbReference type="Pfam" id="PF17854">
    <property type="entry name" value="FtsK_alpha"/>
    <property type="match status" value="1"/>
</dbReference>
<feature type="region of interest" description="Disordered" evidence="14">
    <location>
        <begin position="747"/>
        <end position="781"/>
    </location>
</feature>
<evidence type="ECO:0000256" key="15">
    <source>
        <dbReference type="SAM" id="Phobius"/>
    </source>
</evidence>
<dbReference type="PANTHER" id="PTHR22683:SF41">
    <property type="entry name" value="DNA TRANSLOCASE FTSK"/>
    <property type="match status" value="1"/>
</dbReference>
<dbReference type="GO" id="GO:0007059">
    <property type="term" value="P:chromosome segregation"/>
    <property type="evidence" value="ECO:0007669"/>
    <property type="project" value="UniProtKB-KW"/>
</dbReference>
<evidence type="ECO:0000313" key="18">
    <source>
        <dbReference type="Proteomes" id="UP000027284"/>
    </source>
</evidence>
<reference evidence="17 18" key="1">
    <citation type="submission" date="2014-04" db="EMBL/GenBank/DDBJ databases">
        <title>The Genome Sequence of Thermoanaerobaculum aquaticum MP-01, The First Cultivated Group 23 Acidobacterium.</title>
        <authorList>
            <person name="Stamps B.W."/>
            <person name="Losey N.A."/>
            <person name="Lawson P.A."/>
            <person name="Stevenson B.S."/>
        </authorList>
    </citation>
    <scope>NUCLEOTIDE SEQUENCE [LARGE SCALE GENOMIC DNA]</scope>
    <source>
        <strain evidence="17 18">MP-01</strain>
    </source>
</reference>
<dbReference type="STRING" id="1312852.EG19_05385"/>
<dbReference type="Gene3D" id="3.40.50.300">
    <property type="entry name" value="P-loop containing nucleotide triphosphate hydrolases"/>
    <property type="match status" value="1"/>
</dbReference>
<feature type="region of interest" description="Disordered" evidence="14">
    <location>
        <begin position="239"/>
        <end position="259"/>
    </location>
</feature>
<comment type="caution">
    <text evidence="17">The sequence shown here is derived from an EMBL/GenBank/DDBJ whole genome shotgun (WGS) entry which is preliminary data.</text>
</comment>
<dbReference type="Proteomes" id="UP000027284">
    <property type="component" value="Unassembled WGS sequence"/>
</dbReference>
<evidence type="ECO:0000256" key="4">
    <source>
        <dbReference type="ARBA" id="ARBA00022618"/>
    </source>
</evidence>
<feature type="transmembrane region" description="Helical" evidence="15">
    <location>
        <begin position="145"/>
        <end position="166"/>
    </location>
</feature>
<evidence type="ECO:0000256" key="8">
    <source>
        <dbReference type="ARBA" id="ARBA00022840"/>
    </source>
</evidence>
<evidence type="ECO:0000259" key="16">
    <source>
        <dbReference type="PROSITE" id="PS50901"/>
    </source>
</evidence>
<keyword evidence="4" id="KW-0132">Cell division</keyword>
<evidence type="ECO:0000256" key="1">
    <source>
        <dbReference type="ARBA" id="ARBA00004651"/>
    </source>
</evidence>
<feature type="transmembrane region" description="Helical" evidence="15">
    <location>
        <begin position="99"/>
        <end position="120"/>
    </location>
</feature>
<feature type="binding site" evidence="13">
    <location>
        <begin position="442"/>
        <end position="449"/>
    </location>
    <ligand>
        <name>ATP</name>
        <dbReference type="ChEBI" id="CHEBI:30616"/>
    </ligand>
</feature>
<dbReference type="InterPro" id="IPR018541">
    <property type="entry name" value="Ftsk_gamma"/>
</dbReference>
<evidence type="ECO:0000256" key="13">
    <source>
        <dbReference type="PROSITE-ProRule" id="PRU00289"/>
    </source>
</evidence>
<dbReference type="InterPro" id="IPR025199">
    <property type="entry name" value="FtsK_4TM"/>
</dbReference>
<accession>A0A062XW53</accession>
<dbReference type="EMBL" id="JMFG01000020">
    <property type="protein sequence ID" value="KDA53634.1"/>
    <property type="molecule type" value="Genomic_DNA"/>
</dbReference>
<dbReference type="PROSITE" id="PS50901">
    <property type="entry name" value="FTSK"/>
    <property type="match status" value="1"/>
</dbReference>
<comment type="similarity">
    <text evidence="2">Belongs to the FtsK/SpoIIIE/SftA family.</text>
</comment>
<dbReference type="InterPro" id="IPR027417">
    <property type="entry name" value="P-loop_NTPase"/>
</dbReference>
<dbReference type="InterPro" id="IPR050206">
    <property type="entry name" value="FtsK/SpoIIIE/SftA"/>
</dbReference>
<dbReference type="SMART" id="SM00843">
    <property type="entry name" value="Ftsk_gamma"/>
    <property type="match status" value="1"/>
</dbReference>
<name>A0A062XW53_9BACT</name>
<evidence type="ECO:0000256" key="14">
    <source>
        <dbReference type="SAM" id="MobiDB-lite"/>
    </source>
</evidence>
<gene>
    <name evidence="17" type="ORF">EG19_05385</name>
</gene>
<evidence type="ECO:0000256" key="10">
    <source>
        <dbReference type="ARBA" id="ARBA00023125"/>
    </source>
</evidence>
<proteinExistence type="inferred from homology"/>
<dbReference type="Pfam" id="PF09397">
    <property type="entry name" value="FtsK_gamma"/>
    <property type="match status" value="1"/>
</dbReference>
<feature type="compositionally biased region" description="Pro residues" evidence="14">
    <location>
        <begin position="241"/>
        <end position="254"/>
    </location>
</feature>
<evidence type="ECO:0000256" key="7">
    <source>
        <dbReference type="ARBA" id="ARBA00022829"/>
    </source>
</evidence>
<evidence type="ECO:0000256" key="6">
    <source>
        <dbReference type="ARBA" id="ARBA00022741"/>
    </source>
</evidence>
<keyword evidence="10" id="KW-0238">DNA-binding</keyword>
<dbReference type="Gene3D" id="1.10.10.10">
    <property type="entry name" value="Winged helix-like DNA-binding domain superfamily/Winged helix DNA-binding domain"/>
    <property type="match status" value="1"/>
</dbReference>
<keyword evidence="8 13" id="KW-0067">ATP-binding</keyword>
<keyword evidence="18" id="KW-1185">Reference proteome</keyword>
<dbReference type="GO" id="GO:0005886">
    <property type="term" value="C:plasma membrane"/>
    <property type="evidence" value="ECO:0007669"/>
    <property type="project" value="UniProtKB-SubCell"/>
</dbReference>
<evidence type="ECO:0000256" key="2">
    <source>
        <dbReference type="ARBA" id="ARBA00006474"/>
    </source>
</evidence>
<dbReference type="InterPro" id="IPR002543">
    <property type="entry name" value="FtsK_dom"/>
</dbReference>
<protein>
    <recommendedName>
        <fullName evidence="16">FtsK domain-containing protein</fullName>
    </recommendedName>
</protein>
<dbReference type="GO" id="GO:0003677">
    <property type="term" value="F:DNA binding"/>
    <property type="evidence" value="ECO:0007669"/>
    <property type="project" value="UniProtKB-KW"/>
</dbReference>
<keyword evidence="5 15" id="KW-0812">Transmembrane</keyword>
<feature type="transmembrane region" description="Helical" evidence="15">
    <location>
        <begin position="58"/>
        <end position="79"/>
    </location>
</feature>
<keyword evidence="11 15" id="KW-0472">Membrane</keyword>
<organism evidence="17 18">
    <name type="scientific">Thermoanaerobaculum aquaticum</name>
    <dbReference type="NCBI Taxonomy" id="1312852"/>
    <lineage>
        <taxon>Bacteria</taxon>
        <taxon>Pseudomonadati</taxon>
        <taxon>Acidobacteriota</taxon>
        <taxon>Thermoanaerobaculia</taxon>
        <taxon>Thermoanaerobaculales</taxon>
        <taxon>Thermoanaerobaculaceae</taxon>
        <taxon>Thermoanaerobaculum</taxon>
    </lineage>
</organism>
<dbReference type="SUPFAM" id="SSF52540">
    <property type="entry name" value="P-loop containing nucleoside triphosphate hydrolases"/>
    <property type="match status" value="1"/>
</dbReference>